<dbReference type="InterPro" id="IPR027417">
    <property type="entry name" value="P-loop_NTPase"/>
</dbReference>
<evidence type="ECO:0000313" key="2">
    <source>
        <dbReference type="EMBL" id="MPM85567.1"/>
    </source>
</evidence>
<dbReference type="PANTHER" id="PTHR47396:SF1">
    <property type="entry name" value="ATP-DEPENDENT HELICASE IRC3-RELATED"/>
    <property type="match status" value="1"/>
</dbReference>
<comment type="caution">
    <text evidence="2">The sequence shown here is derived from an EMBL/GenBank/DDBJ whole genome shotgun (WGS) entry which is preliminary data.</text>
</comment>
<dbReference type="GO" id="GO:0005829">
    <property type="term" value="C:cytosol"/>
    <property type="evidence" value="ECO:0007669"/>
    <property type="project" value="TreeGrafter"/>
</dbReference>
<accession>A0A645D8N5</accession>
<dbReference type="GO" id="GO:0016787">
    <property type="term" value="F:hydrolase activity"/>
    <property type="evidence" value="ECO:0007669"/>
    <property type="project" value="InterPro"/>
</dbReference>
<protein>
    <recommendedName>
        <fullName evidence="1">Helicase ATP-binding domain-containing protein</fullName>
    </recommendedName>
</protein>
<dbReference type="InterPro" id="IPR006935">
    <property type="entry name" value="Helicase/UvrB_N"/>
</dbReference>
<dbReference type="InterPro" id="IPR014001">
    <property type="entry name" value="Helicase_ATP-bd"/>
</dbReference>
<dbReference type="Pfam" id="PF04851">
    <property type="entry name" value="ResIII"/>
    <property type="match status" value="1"/>
</dbReference>
<evidence type="ECO:0000259" key="1">
    <source>
        <dbReference type="PROSITE" id="PS51192"/>
    </source>
</evidence>
<gene>
    <name evidence="2" type="ORF">SDC9_132648</name>
</gene>
<dbReference type="AlphaFoldDB" id="A0A645D8N5"/>
<feature type="domain" description="Helicase ATP-binding" evidence="1">
    <location>
        <begin position="24"/>
        <end position="167"/>
    </location>
</feature>
<dbReference type="SUPFAM" id="SSF52540">
    <property type="entry name" value="P-loop containing nucleoside triphosphate hydrolases"/>
    <property type="match status" value="1"/>
</dbReference>
<proteinExistence type="predicted"/>
<reference evidence="2" key="1">
    <citation type="submission" date="2019-08" db="EMBL/GenBank/DDBJ databases">
        <authorList>
            <person name="Kucharzyk K."/>
            <person name="Murdoch R.W."/>
            <person name="Higgins S."/>
            <person name="Loffler F."/>
        </authorList>
    </citation>
    <scope>NUCLEOTIDE SEQUENCE</scope>
</reference>
<name>A0A645D8N5_9ZZZZ</name>
<dbReference type="GO" id="GO:0005524">
    <property type="term" value="F:ATP binding"/>
    <property type="evidence" value="ECO:0007669"/>
    <property type="project" value="InterPro"/>
</dbReference>
<dbReference type="Gene3D" id="3.40.50.300">
    <property type="entry name" value="P-loop containing nucleotide triphosphate hydrolases"/>
    <property type="match status" value="1"/>
</dbReference>
<organism evidence="2">
    <name type="scientific">bioreactor metagenome</name>
    <dbReference type="NCBI Taxonomy" id="1076179"/>
    <lineage>
        <taxon>unclassified sequences</taxon>
        <taxon>metagenomes</taxon>
        <taxon>ecological metagenomes</taxon>
    </lineage>
</organism>
<sequence>MEFENYKIIKPNSMQVKAIDNLNRLRISGENRELVIAATGTGKTYMSAFDVLNFKHKKMLFIVHREDILKSAEKTFKRLSKNKSKTTGFLTGNQKDITADYLFFTIQSLNNNLHEFAQEEFEYIIIDEAHHSTSPSYKRVIEYFKPKFLLGMTATLETLDSITLNAV</sequence>
<dbReference type="PANTHER" id="PTHR47396">
    <property type="entry name" value="TYPE I RESTRICTION ENZYME ECOKI R PROTEIN"/>
    <property type="match status" value="1"/>
</dbReference>
<dbReference type="InterPro" id="IPR050742">
    <property type="entry name" value="Helicase_Restrict-Modif_Enz"/>
</dbReference>
<dbReference type="EMBL" id="VSSQ01033838">
    <property type="protein sequence ID" value="MPM85567.1"/>
    <property type="molecule type" value="Genomic_DNA"/>
</dbReference>
<dbReference type="CDD" id="cd18032">
    <property type="entry name" value="DEXHc_RE_I_III_res"/>
    <property type="match status" value="1"/>
</dbReference>
<dbReference type="SMART" id="SM00487">
    <property type="entry name" value="DEXDc"/>
    <property type="match status" value="1"/>
</dbReference>
<dbReference type="PROSITE" id="PS51192">
    <property type="entry name" value="HELICASE_ATP_BIND_1"/>
    <property type="match status" value="1"/>
</dbReference>
<dbReference type="GO" id="GO:0003677">
    <property type="term" value="F:DNA binding"/>
    <property type="evidence" value="ECO:0007669"/>
    <property type="project" value="InterPro"/>
</dbReference>